<sequence length="775" mass="85098">MLTKKKPTAPPSPSSAKSSQRHYLKSTTYNSSKSGEHHHTKYVEEEEGRAMSSTQSDGEQYPQQHVDGSRDVDADASSSHDTSGNNNSENGSSLVSGMKGLSMTDNGGLIHGRYPPNMPDYTTNRVGTNGAKIISNNTTTTTRTTSSEANVGGATTTGGNKHHNPHPSQRAYRLNLERPFNIHNEQSPLEYGDYMKLWNECDYPYTVGPVEYMPPRHLGGNESVWRELMRYNSELQKGEMKRRGEMKLGSLDELHEDDDEEDGRRYDDEGNPITTTTNDNGKERGIDANGGAGGWRQLTPEELDSIQKLGEVDQVTGEFTFRMYDLSHVVERRSKLSTLMATVEEVGDAASSTLSSSSISAMHQLETVLSTESTGSEDEKLKNKTEEEMANDTARLFRRSELSLREKAEEEERIAKAKLEEEKLAKERSRHEALEQERQSRLSSDDNHPLSNSTNSSKRTSLKMSKRFSSKKLFRSLSSFGSKVITELNGTPSTSNSGSSAYAGCQNPKFQRKASSMQASAIEKARDLIDEESDEEDCRDGINESKKPLNISLYIFGEYDVLNDLVNDGAKRLSKFKDSSDLDLLLQNDPCPPPNRWVRPTGWSRCNPSSTYAASPPEGYDMSVYGRNKVALAAIMEPSGDEKETSATKPAATTRAALNPKNSTVTQSTAATNSNSEDALDVAIRQRRTSSTPIPPVKKEVKAPHSPVPQVKTAPTEASCSTPRGGQNPAASSGSDAKSHFNCSTSSNNGSTTPKPRGFGRRISGIMDRRKGGKQ</sequence>
<feature type="region of interest" description="Disordered" evidence="1">
    <location>
        <begin position="239"/>
        <end position="294"/>
    </location>
</feature>
<feature type="compositionally biased region" description="Polar residues" evidence="1">
    <location>
        <begin position="51"/>
        <end position="63"/>
    </location>
</feature>
<feature type="compositionally biased region" description="Polar residues" evidence="1">
    <location>
        <begin position="716"/>
        <end position="736"/>
    </location>
</feature>
<feature type="compositionally biased region" description="Low complexity" evidence="1">
    <location>
        <begin position="83"/>
        <end position="93"/>
    </location>
</feature>
<feature type="compositionally biased region" description="Low complexity" evidence="1">
    <location>
        <begin position="742"/>
        <end position="753"/>
    </location>
</feature>
<dbReference type="eggNOG" id="ENOG502R0RR">
    <property type="taxonomic scope" value="Eukaryota"/>
</dbReference>
<gene>
    <name evidence="2" type="ORF">THAPSDRAFT_8180</name>
</gene>
<evidence type="ECO:0000313" key="2">
    <source>
        <dbReference type="EMBL" id="EED90509.1"/>
    </source>
</evidence>
<dbReference type="KEGG" id="tps:THAPSDRAFT_8180"/>
<dbReference type="RefSeq" id="XP_002292534.1">
    <property type="nucleotide sequence ID" value="XM_002292498.1"/>
</dbReference>
<reference evidence="2 3" key="1">
    <citation type="journal article" date="2004" name="Science">
        <title>The genome of the diatom Thalassiosira pseudonana: ecology, evolution, and metabolism.</title>
        <authorList>
            <person name="Armbrust E.V."/>
            <person name="Berges J.A."/>
            <person name="Bowler C."/>
            <person name="Green B.R."/>
            <person name="Martinez D."/>
            <person name="Putnam N.H."/>
            <person name="Zhou S."/>
            <person name="Allen A.E."/>
            <person name="Apt K.E."/>
            <person name="Bechner M."/>
            <person name="Brzezinski M.A."/>
            <person name="Chaal B.K."/>
            <person name="Chiovitti A."/>
            <person name="Davis A.K."/>
            <person name="Demarest M.S."/>
            <person name="Detter J.C."/>
            <person name="Glavina T."/>
            <person name="Goodstein D."/>
            <person name="Hadi M.Z."/>
            <person name="Hellsten U."/>
            <person name="Hildebrand M."/>
            <person name="Jenkins B.D."/>
            <person name="Jurka J."/>
            <person name="Kapitonov V.V."/>
            <person name="Kroger N."/>
            <person name="Lau W.W."/>
            <person name="Lane T.W."/>
            <person name="Larimer F.W."/>
            <person name="Lippmeier J.C."/>
            <person name="Lucas S."/>
            <person name="Medina M."/>
            <person name="Montsant A."/>
            <person name="Obornik M."/>
            <person name="Parker M.S."/>
            <person name="Palenik B."/>
            <person name="Pazour G.J."/>
            <person name="Richardson P.M."/>
            <person name="Rynearson T.A."/>
            <person name="Saito M.A."/>
            <person name="Schwartz D.C."/>
            <person name="Thamatrakoln K."/>
            <person name="Valentin K."/>
            <person name="Vardi A."/>
            <person name="Wilkerson F.P."/>
            <person name="Rokhsar D.S."/>
        </authorList>
    </citation>
    <scope>NUCLEOTIDE SEQUENCE [LARGE SCALE GENOMIC DNA]</scope>
    <source>
        <strain evidence="2 3">CCMP1335</strain>
    </source>
</reference>
<accession>B8C8M3</accession>
<feature type="compositionally biased region" description="Basic and acidic residues" evidence="1">
    <location>
        <begin position="34"/>
        <end position="43"/>
    </location>
</feature>
<dbReference type="EMBL" id="CM000645">
    <property type="protein sequence ID" value="EED90509.1"/>
    <property type="molecule type" value="Genomic_DNA"/>
</dbReference>
<feature type="region of interest" description="Disordered" evidence="1">
    <location>
        <begin position="368"/>
        <end position="464"/>
    </location>
</feature>
<evidence type="ECO:0000313" key="3">
    <source>
        <dbReference type="Proteomes" id="UP000001449"/>
    </source>
</evidence>
<protein>
    <submittedName>
        <fullName evidence="2">Uncharacterized protein</fullName>
    </submittedName>
</protein>
<dbReference type="GeneID" id="7450988"/>
<dbReference type="AlphaFoldDB" id="B8C8M3"/>
<feature type="compositionally biased region" description="Polar residues" evidence="1">
    <location>
        <begin position="449"/>
        <end position="459"/>
    </location>
</feature>
<keyword evidence="3" id="KW-1185">Reference proteome</keyword>
<organism evidence="2 3">
    <name type="scientific">Thalassiosira pseudonana</name>
    <name type="common">Marine diatom</name>
    <name type="synonym">Cyclotella nana</name>
    <dbReference type="NCBI Taxonomy" id="35128"/>
    <lineage>
        <taxon>Eukaryota</taxon>
        <taxon>Sar</taxon>
        <taxon>Stramenopiles</taxon>
        <taxon>Ochrophyta</taxon>
        <taxon>Bacillariophyta</taxon>
        <taxon>Coscinodiscophyceae</taxon>
        <taxon>Thalassiosirophycidae</taxon>
        <taxon>Thalassiosirales</taxon>
        <taxon>Thalassiosiraceae</taxon>
        <taxon>Thalassiosira</taxon>
    </lineage>
</organism>
<feature type="region of interest" description="Disordered" evidence="1">
    <location>
        <begin position="639"/>
        <end position="775"/>
    </location>
</feature>
<feature type="region of interest" description="Disordered" evidence="1">
    <location>
        <begin position="136"/>
        <end position="168"/>
    </location>
</feature>
<evidence type="ECO:0000256" key="1">
    <source>
        <dbReference type="SAM" id="MobiDB-lite"/>
    </source>
</evidence>
<feature type="compositionally biased region" description="Basic and acidic residues" evidence="1">
    <location>
        <begin position="377"/>
        <end position="387"/>
    </location>
</feature>
<name>B8C8M3_THAPS</name>
<feature type="compositionally biased region" description="Basic and acidic residues" evidence="1">
    <location>
        <begin position="239"/>
        <end position="253"/>
    </location>
</feature>
<dbReference type="InParanoid" id="B8C8M3"/>
<proteinExistence type="predicted"/>
<dbReference type="Proteomes" id="UP000001449">
    <property type="component" value="Chromosome 9"/>
</dbReference>
<dbReference type="HOGENOM" id="CLU_361140_0_0_1"/>
<feature type="compositionally biased region" description="Basic and acidic residues" evidence="1">
    <location>
        <begin position="398"/>
        <end position="448"/>
    </location>
</feature>
<reference evidence="2 3" key="2">
    <citation type="journal article" date="2008" name="Nature">
        <title>The Phaeodactylum genome reveals the evolutionary history of diatom genomes.</title>
        <authorList>
            <person name="Bowler C."/>
            <person name="Allen A.E."/>
            <person name="Badger J.H."/>
            <person name="Grimwood J."/>
            <person name="Jabbari K."/>
            <person name="Kuo A."/>
            <person name="Maheswari U."/>
            <person name="Martens C."/>
            <person name="Maumus F."/>
            <person name="Otillar R.P."/>
            <person name="Rayko E."/>
            <person name="Salamov A."/>
            <person name="Vandepoele K."/>
            <person name="Beszteri B."/>
            <person name="Gruber A."/>
            <person name="Heijde M."/>
            <person name="Katinka M."/>
            <person name="Mock T."/>
            <person name="Valentin K."/>
            <person name="Verret F."/>
            <person name="Berges J.A."/>
            <person name="Brownlee C."/>
            <person name="Cadoret J.P."/>
            <person name="Chiovitti A."/>
            <person name="Choi C.J."/>
            <person name="Coesel S."/>
            <person name="De Martino A."/>
            <person name="Detter J.C."/>
            <person name="Durkin C."/>
            <person name="Falciatore A."/>
            <person name="Fournet J."/>
            <person name="Haruta M."/>
            <person name="Huysman M.J."/>
            <person name="Jenkins B.D."/>
            <person name="Jiroutova K."/>
            <person name="Jorgensen R.E."/>
            <person name="Joubert Y."/>
            <person name="Kaplan A."/>
            <person name="Kroger N."/>
            <person name="Kroth P.G."/>
            <person name="La Roche J."/>
            <person name="Lindquist E."/>
            <person name="Lommer M."/>
            <person name="Martin-Jezequel V."/>
            <person name="Lopez P.J."/>
            <person name="Lucas S."/>
            <person name="Mangogna M."/>
            <person name="McGinnis K."/>
            <person name="Medlin L.K."/>
            <person name="Montsant A."/>
            <person name="Oudot-Le Secq M.P."/>
            <person name="Napoli C."/>
            <person name="Obornik M."/>
            <person name="Parker M.S."/>
            <person name="Petit J.L."/>
            <person name="Porcel B.M."/>
            <person name="Poulsen N."/>
            <person name="Robison M."/>
            <person name="Rychlewski L."/>
            <person name="Rynearson T.A."/>
            <person name="Schmutz J."/>
            <person name="Shapiro H."/>
            <person name="Siaut M."/>
            <person name="Stanley M."/>
            <person name="Sussman M.R."/>
            <person name="Taylor A.R."/>
            <person name="Vardi A."/>
            <person name="von Dassow P."/>
            <person name="Vyverman W."/>
            <person name="Willis A."/>
            <person name="Wyrwicz L.S."/>
            <person name="Rokhsar D.S."/>
            <person name="Weissenbach J."/>
            <person name="Armbrust E.V."/>
            <person name="Green B.R."/>
            <person name="Van de Peer Y."/>
            <person name="Grigoriev I.V."/>
        </authorList>
    </citation>
    <scope>NUCLEOTIDE SEQUENCE [LARGE SCALE GENOMIC DNA]</scope>
    <source>
        <strain evidence="2 3">CCMP1335</strain>
    </source>
</reference>
<feature type="compositionally biased region" description="Polar residues" evidence="1">
    <location>
        <begin position="660"/>
        <end position="677"/>
    </location>
</feature>
<dbReference type="PaxDb" id="35128-Thaps8180"/>
<feature type="region of interest" description="Disordered" evidence="1">
    <location>
        <begin position="1"/>
        <end position="100"/>
    </location>
</feature>